<proteinExistence type="predicted"/>
<dbReference type="EMBL" id="CAMXCT030001640">
    <property type="protein sequence ID" value="CAL4779170.1"/>
    <property type="molecule type" value="Genomic_DNA"/>
</dbReference>
<feature type="compositionally biased region" description="Acidic residues" evidence="1">
    <location>
        <begin position="1"/>
        <end position="12"/>
    </location>
</feature>
<dbReference type="AlphaFoldDB" id="A0A9P1CJ11"/>
<dbReference type="EMBL" id="CAMXCT010001640">
    <property type="protein sequence ID" value="CAI3991858.1"/>
    <property type="molecule type" value="Genomic_DNA"/>
</dbReference>
<comment type="caution">
    <text evidence="2">The sequence shown here is derived from an EMBL/GenBank/DDBJ whole genome shotgun (WGS) entry which is preliminary data.</text>
</comment>
<evidence type="ECO:0000313" key="4">
    <source>
        <dbReference type="Proteomes" id="UP001152797"/>
    </source>
</evidence>
<dbReference type="OrthoDB" id="10399305at2759"/>
<reference evidence="2" key="1">
    <citation type="submission" date="2022-10" db="EMBL/GenBank/DDBJ databases">
        <authorList>
            <person name="Chen Y."/>
            <person name="Dougan E. K."/>
            <person name="Chan C."/>
            <person name="Rhodes N."/>
            <person name="Thang M."/>
        </authorList>
    </citation>
    <scope>NUCLEOTIDE SEQUENCE</scope>
</reference>
<sequence>MAEIAMDSDDDNLSEHSAISNPSDFAEDEEVDYLALELLHHLPAEKADKLMKSLRAKEKAVQERHTVTHSDPH</sequence>
<evidence type="ECO:0000256" key="1">
    <source>
        <dbReference type="SAM" id="MobiDB-lite"/>
    </source>
</evidence>
<dbReference type="Proteomes" id="UP001152797">
    <property type="component" value="Unassembled WGS sequence"/>
</dbReference>
<keyword evidence="4" id="KW-1185">Reference proteome</keyword>
<name>A0A9P1CJ11_9DINO</name>
<reference evidence="3 4" key="2">
    <citation type="submission" date="2024-05" db="EMBL/GenBank/DDBJ databases">
        <authorList>
            <person name="Chen Y."/>
            <person name="Shah S."/>
            <person name="Dougan E. K."/>
            <person name="Thang M."/>
            <person name="Chan C."/>
        </authorList>
    </citation>
    <scope>NUCLEOTIDE SEQUENCE [LARGE SCALE GENOMIC DNA]</scope>
</reference>
<feature type="region of interest" description="Disordered" evidence="1">
    <location>
        <begin position="1"/>
        <end position="25"/>
    </location>
</feature>
<evidence type="ECO:0000313" key="3">
    <source>
        <dbReference type="EMBL" id="CAL4779170.1"/>
    </source>
</evidence>
<evidence type="ECO:0000313" key="2">
    <source>
        <dbReference type="EMBL" id="CAI3991858.1"/>
    </source>
</evidence>
<dbReference type="EMBL" id="CAMXCT020001640">
    <property type="protein sequence ID" value="CAL1145233.1"/>
    <property type="molecule type" value="Genomic_DNA"/>
</dbReference>
<protein>
    <submittedName>
        <fullName evidence="2">Uncharacterized protein</fullName>
    </submittedName>
</protein>
<accession>A0A9P1CJ11</accession>
<organism evidence="2">
    <name type="scientific">Cladocopium goreaui</name>
    <dbReference type="NCBI Taxonomy" id="2562237"/>
    <lineage>
        <taxon>Eukaryota</taxon>
        <taxon>Sar</taxon>
        <taxon>Alveolata</taxon>
        <taxon>Dinophyceae</taxon>
        <taxon>Suessiales</taxon>
        <taxon>Symbiodiniaceae</taxon>
        <taxon>Cladocopium</taxon>
    </lineage>
</organism>
<gene>
    <name evidence="2" type="ORF">C1SCF055_LOCUS18727</name>
</gene>